<dbReference type="SMART" id="SM00906">
    <property type="entry name" value="Fungal_trans"/>
    <property type="match status" value="1"/>
</dbReference>
<dbReference type="PANTHER" id="PTHR31001:SF56">
    <property type="entry name" value="ZN(2)-C6 FUNGAL-TYPE DOMAIN-CONTAINING PROTEIN"/>
    <property type="match status" value="1"/>
</dbReference>
<organism evidence="5 6">
    <name type="scientific">Tremella mesenterica</name>
    <name type="common">Jelly fungus</name>
    <dbReference type="NCBI Taxonomy" id="5217"/>
    <lineage>
        <taxon>Eukaryota</taxon>
        <taxon>Fungi</taxon>
        <taxon>Dikarya</taxon>
        <taxon>Basidiomycota</taxon>
        <taxon>Agaricomycotina</taxon>
        <taxon>Tremellomycetes</taxon>
        <taxon>Tremellales</taxon>
        <taxon>Tremellaceae</taxon>
        <taxon>Tremella</taxon>
    </lineage>
</organism>
<dbReference type="GO" id="GO:0005634">
    <property type="term" value="C:nucleus"/>
    <property type="evidence" value="ECO:0007669"/>
    <property type="project" value="UniProtKB-SubCell"/>
</dbReference>
<feature type="region of interest" description="Disordered" evidence="3">
    <location>
        <begin position="767"/>
        <end position="788"/>
    </location>
</feature>
<dbReference type="Pfam" id="PF04082">
    <property type="entry name" value="Fungal_trans"/>
    <property type="match status" value="1"/>
</dbReference>
<proteinExistence type="predicted"/>
<dbReference type="EMBL" id="SDIL01000186">
    <property type="protein sequence ID" value="RXK34823.1"/>
    <property type="molecule type" value="Genomic_DNA"/>
</dbReference>
<comment type="caution">
    <text evidence="5">The sequence shown here is derived from an EMBL/GenBank/DDBJ whole genome shotgun (WGS) entry which is preliminary data.</text>
</comment>
<gene>
    <name evidence="5" type="ORF">M231_07924</name>
</gene>
<keyword evidence="6" id="KW-1185">Reference proteome</keyword>
<dbReference type="InParanoid" id="A0A4Q1BFJ8"/>
<dbReference type="AlphaFoldDB" id="A0A4Q1BFJ8"/>
<dbReference type="PROSITE" id="PS51379">
    <property type="entry name" value="4FE4S_FER_2"/>
    <property type="match status" value="1"/>
</dbReference>
<dbReference type="GO" id="GO:0008270">
    <property type="term" value="F:zinc ion binding"/>
    <property type="evidence" value="ECO:0007669"/>
    <property type="project" value="InterPro"/>
</dbReference>
<evidence type="ECO:0000259" key="4">
    <source>
        <dbReference type="PROSITE" id="PS51379"/>
    </source>
</evidence>
<dbReference type="VEuPathDB" id="FungiDB:TREMEDRAFT_73951"/>
<reference evidence="5 6" key="1">
    <citation type="submission" date="2016-06" db="EMBL/GenBank/DDBJ databases">
        <title>Evolution of pathogenesis and genome organization in the Tremellales.</title>
        <authorList>
            <person name="Cuomo C."/>
            <person name="Litvintseva A."/>
            <person name="Heitman J."/>
            <person name="Chen Y."/>
            <person name="Sun S."/>
            <person name="Springer D."/>
            <person name="Dromer F."/>
            <person name="Young S."/>
            <person name="Zeng Q."/>
            <person name="Chapman S."/>
            <person name="Gujja S."/>
            <person name="Saif S."/>
            <person name="Birren B."/>
        </authorList>
    </citation>
    <scope>NUCLEOTIDE SEQUENCE [LARGE SCALE GENOMIC DNA]</scope>
    <source>
        <strain evidence="5 6">ATCC 28783</strain>
    </source>
</reference>
<feature type="compositionally biased region" description="Polar residues" evidence="3">
    <location>
        <begin position="175"/>
        <end position="184"/>
    </location>
</feature>
<dbReference type="CDD" id="cd12148">
    <property type="entry name" value="fungal_TF_MHR"/>
    <property type="match status" value="1"/>
</dbReference>
<dbReference type="GO" id="GO:0006351">
    <property type="term" value="P:DNA-templated transcription"/>
    <property type="evidence" value="ECO:0007669"/>
    <property type="project" value="InterPro"/>
</dbReference>
<dbReference type="InterPro" id="IPR007219">
    <property type="entry name" value="XnlR_reg_dom"/>
</dbReference>
<dbReference type="InterPro" id="IPR050613">
    <property type="entry name" value="Sec_Metabolite_Reg"/>
</dbReference>
<feature type="compositionally biased region" description="Low complexity" evidence="3">
    <location>
        <begin position="361"/>
        <end position="370"/>
    </location>
</feature>
<keyword evidence="2" id="KW-0539">Nucleus</keyword>
<evidence type="ECO:0000256" key="2">
    <source>
        <dbReference type="ARBA" id="ARBA00023242"/>
    </source>
</evidence>
<dbReference type="PANTHER" id="PTHR31001">
    <property type="entry name" value="UNCHARACTERIZED TRANSCRIPTIONAL REGULATORY PROTEIN"/>
    <property type="match status" value="1"/>
</dbReference>
<evidence type="ECO:0000256" key="3">
    <source>
        <dbReference type="SAM" id="MobiDB-lite"/>
    </source>
</evidence>
<feature type="region of interest" description="Disordered" evidence="3">
    <location>
        <begin position="175"/>
        <end position="212"/>
    </location>
</feature>
<feature type="region of interest" description="Disordered" evidence="3">
    <location>
        <begin position="353"/>
        <end position="376"/>
    </location>
</feature>
<feature type="domain" description="4Fe-4S ferredoxin-type" evidence="4">
    <location>
        <begin position="15"/>
        <end position="46"/>
    </location>
</feature>
<dbReference type="OrthoDB" id="424974at2759"/>
<evidence type="ECO:0000313" key="6">
    <source>
        <dbReference type="Proteomes" id="UP000289152"/>
    </source>
</evidence>
<accession>A0A4Q1BFJ8</accession>
<dbReference type="GO" id="GO:0003677">
    <property type="term" value="F:DNA binding"/>
    <property type="evidence" value="ECO:0007669"/>
    <property type="project" value="InterPro"/>
</dbReference>
<dbReference type="InterPro" id="IPR017896">
    <property type="entry name" value="4Fe4S_Fe-S-bd"/>
</dbReference>
<evidence type="ECO:0000256" key="1">
    <source>
        <dbReference type="ARBA" id="ARBA00004123"/>
    </source>
</evidence>
<comment type="subcellular location">
    <subcellularLocation>
        <location evidence="1">Nucleus</location>
    </subcellularLocation>
</comment>
<name>A0A4Q1BFJ8_TREME</name>
<sequence>MPISDDASSGPSRRKRVALNCEECRRTKAKCLADRCPSGVLKPDPPKKQTIARLEARIAELERLLFLSQRGHSSTYPPSSAETFALPSETESTTFSPYSSKPLSIPTGFEDSTIPIQTDQYDVEQSAHYNLPPVEHFDITHGNNSEASSSGQSRSFADVQALDLASIMGRLTLSASGRRQSRSQVGGEGVYVSPDASSEEDEPDTVVPSPTFLPADYHARRKSKAKETTRRLAYIPWARRGNAYTSHGSLPAELLERCVTLLPGRKTAEEIFNKFWEATSWRIQPMTPSYFHNRILSRVYDSVDGAHPHDLGVLFAVIAIHGIFNDTSRTYPRSNHIPSNDLTPSFNSTISPASLHTSHPSRMMRSTSRTRTTERFPTPQDYHDLAYACLAAGHFYTDTTLSSLITLHLICQFMVNSDDRRLLDSISPILGLALRLATVRGYHQEPNPGQMSSEDMNNRRRIWYELLSTERAVCMSALSPMTIRISTWSTQFPSDVPTSHYLWWKWTLGKRMGDVVDYWTMAVRGPESDLLAIDASVRRLWHALPPHLRCPVLPANSFSLVGRDKEFLPSVDTSSGLPGAGERLSVTGTLLGSEVQVGQQYRLAQHVCMVFAFLHRPLFMAAIMSGGALHPVSMHTIIETCQHVVTLVESIFAFGEGIFKWFSWTADLFVILSCQTALIIKTPLGDPSLRARMSVLERGVAILERVTPEQPTMKHRALLHGARKMLDRARTVHHLTQDLSVIPSPGGPIEHEWLDQLIATPRYPPPTATSRPSLPVSMRGGTSVVGGDNTIDANPWDSIMMNWDNTNVVGMKPSTSQGSQNVPQQNTTQGRWDVETDEFWAELLRSSSTNSSHLQTSTPGQAIYPTTHPLARHPLPLSHYNASIPPDLNFDQLTGLSTLPIASPSEPTPSTFLPPPPDVYPPSLSISVPSQILDVPSQRTGDGMFPVASEGYQMGDFEKWMADLSGDGRSFGF</sequence>
<protein>
    <recommendedName>
        <fullName evidence="4">4Fe-4S ferredoxin-type domain-containing protein</fullName>
    </recommendedName>
</protein>
<evidence type="ECO:0000313" key="5">
    <source>
        <dbReference type="EMBL" id="RXK34823.1"/>
    </source>
</evidence>
<dbReference type="Proteomes" id="UP000289152">
    <property type="component" value="Unassembled WGS sequence"/>
</dbReference>